<gene>
    <name evidence="3" type="ORF">DRH29_04525</name>
</gene>
<protein>
    <recommendedName>
        <fullName evidence="2">Tyr recombinase domain-containing protein</fullName>
    </recommendedName>
</protein>
<evidence type="ECO:0000313" key="3">
    <source>
        <dbReference type="EMBL" id="RLC36464.1"/>
    </source>
</evidence>
<comment type="caution">
    <text evidence="3">The sequence shown here is derived from an EMBL/GenBank/DDBJ whole genome shotgun (WGS) entry which is preliminary data.</text>
</comment>
<evidence type="ECO:0000256" key="1">
    <source>
        <dbReference type="ARBA" id="ARBA00023172"/>
    </source>
</evidence>
<reference evidence="3 4" key="1">
    <citation type="submission" date="2018-06" db="EMBL/GenBank/DDBJ databases">
        <title>Extensive metabolic versatility and redundancy in microbially diverse, dynamic hydrothermal sediments.</title>
        <authorList>
            <person name="Dombrowski N."/>
            <person name="Teske A."/>
            <person name="Baker B.J."/>
        </authorList>
    </citation>
    <scope>NUCLEOTIDE SEQUENCE [LARGE SCALE GENOMIC DNA]</scope>
    <source>
        <strain evidence="3">B79_G16</strain>
    </source>
</reference>
<feature type="non-terminal residue" evidence="3">
    <location>
        <position position="376"/>
    </location>
</feature>
<dbReference type="SUPFAM" id="SSF56349">
    <property type="entry name" value="DNA breaking-rejoining enzymes"/>
    <property type="match status" value="1"/>
</dbReference>
<proteinExistence type="predicted"/>
<dbReference type="PROSITE" id="PS51898">
    <property type="entry name" value="TYR_RECOMBINASE"/>
    <property type="match status" value="1"/>
</dbReference>
<dbReference type="InterPro" id="IPR002104">
    <property type="entry name" value="Integrase_catalytic"/>
</dbReference>
<dbReference type="GO" id="GO:0006310">
    <property type="term" value="P:DNA recombination"/>
    <property type="evidence" value="ECO:0007669"/>
    <property type="project" value="UniProtKB-KW"/>
</dbReference>
<dbReference type="InterPro" id="IPR011010">
    <property type="entry name" value="DNA_brk_join_enz"/>
</dbReference>
<dbReference type="EMBL" id="QMNG01000054">
    <property type="protein sequence ID" value="RLC36464.1"/>
    <property type="molecule type" value="Genomic_DNA"/>
</dbReference>
<dbReference type="AlphaFoldDB" id="A0A420ZBM9"/>
<keyword evidence="1" id="KW-0233">DNA recombination</keyword>
<evidence type="ECO:0000313" key="4">
    <source>
        <dbReference type="Proteomes" id="UP000281261"/>
    </source>
</evidence>
<name>A0A420ZBM9_UNCK3</name>
<dbReference type="Gene3D" id="1.10.443.10">
    <property type="entry name" value="Intergrase catalytic core"/>
    <property type="match status" value="1"/>
</dbReference>
<dbReference type="GO" id="GO:0015074">
    <property type="term" value="P:DNA integration"/>
    <property type="evidence" value="ECO:0007669"/>
    <property type="project" value="InterPro"/>
</dbReference>
<accession>A0A420ZBM9</accession>
<sequence>MAETLIEEWKRTLNPKASTYVNYPKILSWFLKDIGMSPESFVDLAKREPQKAENVILAYRRRLEMENKAPKTIGLILYVIKSFLKFNGIKNVEISAKGLDGVRRFDYIPTEQEVQLILNCCSLQLRAAASLVAFSGIRPSDVIALKWLNIKDEMIYDSGSRSVEAQKSPLKIVLQQRKTGQFYVTFLCPQGIRSLQSWINYRLSREPSLKLQDNTRIFLFSSTGSFSKSFDHVLRKINLKRPQAFKTCRLYSLRKYFRRQLDLAKIDQHLREYFMGHKIYLPGVYSGLRDLDNVAIENARNEYAKAINYLQETAISERKSKIELICRSLGIEPKQLFEILKEEFYFQIDYSQIVEQNNNGIELLDLLYALFPEKIK</sequence>
<evidence type="ECO:0000259" key="2">
    <source>
        <dbReference type="PROSITE" id="PS51898"/>
    </source>
</evidence>
<dbReference type="GO" id="GO:0003677">
    <property type="term" value="F:DNA binding"/>
    <property type="evidence" value="ECO:0007669"/>
    <property type="project" value="InterPro"/>
</dbReference>
<organism evidence="3 4">
    <name type="scientific">candidate division Kazan bacterium</name>
    <dbReference type="NCBI Taxonomy" id="2202143"/>
    <lineage>
        <taxon>Bacteria</taxon>
        <taxon>Bacteria division Kazan-3B-28</taxon>
    </lineage>
</organism>
<dbReference type="InterPro" id="IPR013762">
    <property type="entry name" value="Integrase-like_cat_sf"/>
</dbReference>
<dbReference type="Proteomes" id="UP000281261">
    <property type="component" value="Unassembled WGS sequence"/>
</dbReference>
<feature type="domain" description="Tyr recombinase" evidence="2">
    <location>
        <begin position="103"/>
        <end position="304"/>
    </location>
</feature>